<proteinExistence type="predicted"/>
<name>A0A084INN3_SALHC</name>
<protein>
    <submittedName>
        <fullName evidence="1">Uncharacterized protein</fullName>
    </submittedName>
</protein>
<gene>
    <name evidence="1" type="ORF">C41B8_05428</name>
</gene>
<organism evidence="1 2">
    <name type="scientific">Salinisphaera hydrothermalis (strain C41B8)</name>
    <dbReference type="NCBI Taxonomy" id="1304275"/>
    <lineage>
        <taxon>Bacteria</taxon>
        <taxon>Pseudomonadati</taxon>
        <taxon>Pseudomonadota</taxon>
        <taxon>Gammaproteobacteria</taxon>
        <taxon>Salinisphaerales</taxon>
        <taxon>Salinisphaeraceae</taxon>
        <taxon>Salinisphaera</taxon>
    </lineage>
</organism>
<dbReference type="Proteomes" id="UP000028302">
    <property type="component" value="Unassembled WGS sequence"/>
</dbReference>
<accession>A0A084INN3</accession>
<evidence type="ECO:0000313" key="2">
    <source>
        <dbReference type="Proteomes" id="UP000028302"/>
    </source>
</evidence>
<evidence type="ECO:0000313" key="1">
    <source>
        <dbReference type="EMBL" id="KEZ78317.1"/>
    </source>
</evidence>
<dbReference type="STRING" id="1304275.C41B8_05428"/>
<dbReference type="EMBL" id="APNK01000005">
    <property type="protein sequence ID" value="KEZ78317.1"/>
    <property type="molecule type" value="Genomic_DNA"/>
</dbReference>
<keyword evidence="2" id="KW-1185">Reference proteome</keyword>
<dbReference type="AlphaFoldDB" id="A0A084INN3"/>
<sequence length="62" mass="7166">MDGRRIGRNEHETATVDRQMMWALELLQRLKTGGFYGRVILSFEQGAVRHAETQESLKPPPR</sequence>
<reference evidence="1 2" key="1">
    <citation type="submission" date="2013-03" db="EMBL/GenBank/DDBJ databases">
        <title>Salinisphaera hydrothermalis C41B8 Genome Sequencing.</title>
        <authorList>
            <person name="Li C."/>
            <person name="Lai Q."/>
            <person name="Shao Z."/>
        </authorList>
    </citation>
    <scope>NUCLEOTIDE SEQUENCE [LARGE SCALE GENOMIC DNA]</scope>
    <source>
        <strain evidence="1 2">C41B8</strain>
    </source>
</reference>
<comment type="caution">
    <text evidence="1">The sequence shown here is derived from an EMBL/GenBank/DDBJ whole genome shotgun (WGS) entry which is preliminary data.</text>
</comment>